<dbReference type="AlphaFoldDB" id="A0A4U6QPF9"/>
<organism evidence="5 6">
    <name type="scientific">Nakamurella flava</name>
    <dbReference type="NCBI Taxonomy" id="2576308"/>
    <lineage>
        <taxon>Bacteria</taxon>
        <taxon>Bacillati</taxon>
        <taxon>Actinomycetota</taxon>
        <taxon>Actinomycetes</taxon>
        <taxon>Nakamurellales</taxon>
        <taxon>Nakamurellaceae</taxon>
        <taxon>Nakamurella</taxon>
    </lineage>
</organism>
<dbReference type="PANTHER" id="PTHR44846:SF17">
    <property type="entry name" value="GNTR-FAMILY TRANSCRIPTIONAL REGULATOR"/>
    <property type="match status" value="1"/>
</dbReference>
<dbReference type="Pfam" id="PF07702">
    <property type="entry name" value="UTRA"/>
    <property type="match status" value="1"/>
</dbReference>
<dbReference type="GO" id="GO:0003677">
    <property type="term" value="F:DNA binding"/>
    <property type="evidence" value="ECO:0007669"/>
    <property type="project" value="UniProtKB-KW"/>
</dbReference>
<dbReference type="PRINTS" id="PR00035">
    <property type="entry name" value="HTHGNTR"/>
</dbReference>
<evidence type="ECO:0000256" key="1">
    <source>
        <dbReference type="ARBA" id="ARBA00023015"/>
    </source>
</evidence>
<dbReference type="RefSeq" id="WP_137449261.1">
    <property type="nucleotide sequence ID" value="NZ_SZZH01000001.1"/>
</dbReference>
<dbReference type="InterPro" id="IPR036388">
    <property type="entry name" value="WH-like_DNA-bd_sf"/>
</dbReference>
<dbReference type="InterPro" id="IPR036390">
    <property type="entry name" value="WH_DNA-bd_sf"/>
</dbReference>
<dbReference type="GO" id="GO:0045892">
    <property type="term" value="P:negative regulation of DNA-templated transcription"/>
    <property type="evidence" value="ECO:0007669"/>
    <property type="project" value="TreeGrafter"/>
</dbReference>
<name>A0A4U6QPF9_9ACTN</name>
<dbReference type="Gene3D" id="1.10.10.10">
    <property type="entry name" value="Winged helix-like DNA-binding domain superfamily/Winged helix DNA-binding domain"/>
    <property type="match status" value="1"/>
</dbReference>
<dbReference type="InterPro" id="IPR050679">
    <property type="entry name" value="Bact_HTH_transcr_reg"/>
</dbReference>
<dbReference type="OrthoDB" id="3194402at2"/>
<dbReference type="Pfam" id="PF00392">
    <property type="entry name" value="GntR"/>
    <property type="match status" value="1"/>
</dbReference>
<evidence type="ECO:0000313" key="5">
    <source>
        <dbReference type="EMBL" id="TKV61956.1"/>
    </source>
</evidence>
<proteinExistence type="predicted"/>
<keyword evidence="1" id="KW-0805">Transcription regulation</keyword>
<keyword evidence="6" id="KW-1185">Reference proteome</keyword>
<dbReference type="InterPro" id="IPR011663">
    <property type="entry name" value="UTRA"/>
</dbReference>
<accession>A0A4U6QPF9</accession>
<dbReference type="PROSITE" id="PS50949">
    <property type="entry name" value="HTH_GNTR"/>
    <property type="match status" value="1"/>
</dbReference>
<comment type="caution">
    <text evidence="5">The sequence shown here is derived from an EMBL/GenBank/DDBJ whole genome shotgun (WGS) entry which is preliminary data.</text>
</comment>
<dbReference type="GO" id="GO:0003700">
    <property type="term" value="F:DNA-binding transcription factor activity"/>
    <property type="evidence" value="ECO:0007669"/>
    <property type="project" value="InterPro"/>
</dbReference>
<dbReference type="InterPro" id="IPR000524">
    <property type="entry name" value="Tscrpt_reg_HTH_GntR"/>
</dbReference>
<dbReference type="InterPro" id="IPR028978">
    <property type="entry name" value="Chorismate_lyase_/UTRA_dom_sf"/>
</dbReference>
<feature type="domain" description="HTH gntR-type" evidence="4">
    <location>
        <begin position="14"/>
        <end position="81"/>
    </location>
</feature>
<evidence type="ECO:0000256" key="3">
    <source>
        <dbReference type="ARBA" id="ARBA00023163"/>
    </source>
</evidence>
<dbReference type="SUPFAM" id="SSF64288">
    <property type="entry name" value="Chorismate lyase-like"/>
    <property type="match status" value="1"/>
</dbReference>
<dbReference type="SUPFAM" id="SSF46785">
    <property type="entry name" value="Winged helix' DNA-binding domain"/>
    <property type="match status" value="1"/>
</dbReference>
<evidence type="ECO:0000313" key="6">
    <source>
        <dbReference type="Proteomes" id="UP000306985"/>
    </source>
</evidence>
<dbReference type="PANTHER" id="PTHR44846">
    <property type="entry name" value="MANNOSYL-D-GLYCERATE TRANSPORT/METABOLISM SYSTEM REPRESSOR MNGR-RELATED"/>
    <property type="match status" value="1"/>
</dbReference>
<dbReference type="EMBL" id="SZZH01000001">
    <property type="protein sequence ID" value="TKV61956.1"/>
    <property type="molecule type" value="Genomic_DNA"/>
</dbReference>
<dbReference type="SMART" id="SM00866">
    <property type="entry name" value="UTRA"/>
    <property type="match status" value="1"/>
</dbReference>
<sequence>MNLSRTDPRTDRRLAAARRVRDLLRSAIVDEEIGTGPLPSEAELMLAYSASRQVIRDALGMLRTEGLVTRTQGTGTSAVISKVRHAFDHLHGPSRRQVVAHRILSMTEEPAPPRVAAKLRFPAGAACGIVEYITLFDDSPYYVCTSYTPTALLPVLARAERVTEWYSLYEDAGIELGVTDQAVEATIADPHHARLLAVAPGDPLMLFERLIRDHTGVPLEYGFARVRGDRVVLRAQLPRRRARRPRDAESEN</sequence>
<keyword evidence="3" id="KW-0804">Transcription</keyword>
<evidence type="ECO:0000256" key="2">
    <source>
        <dbReference type="ARBA" id="ARBA00023125"/>
    </source>
</evidence>
<reference evidence="5 6" key="1">
    <citation type="submission" date="2019-05" db="EMBL/GenBank/DDBJ databases">
        <title>Nakamurella sp. N5BH11, whole genome shotgun sequence.</title>
        <authorList>
            <person name="Tuo L."/>
        </authorList>
    </citation>
    <scope>NUCLEOTIDE SEQUENCE [LARGE SCALE GENOMIC DNA]</scope>
    <source>
        <strain evidence="5 6">N5BH11</strain>
    </source>
</reference>
<protein>
    <submittedName>
        <fullName evidence="5">GntR family transcriptional regulator</fullName>
    </submittedName>
</protein>
<dbReference type="Gene3D" id="3.40.1410.10">
    <property type="entry name" value="Chorismate lyase-like"/>
    <property type="match status" value="1"/>
</dbReference>
<gene>
    <name evidence="5" type="ORF">FDO65_10645</name>
</gene>
<evidence type="ECO:0000259" key="4">
    <source>
        <dbReference type="PROSITE" id="PS50949"/>
    </source>
</evidence>
<dbReference type="SMART" id="SM00345">
    <property type="entry name" value="HTH_GNTR"/>
    <property type="match status" value="1"/>
</dbReference>
<keyword evidence="2" id="KW-0238">DNA-binding</keyword>
<dbReference type="Proteomes" id="UP000306985">
    <property type="component" value="Unassembled WGS sequence"/>
</dbReference>